<feature type="transmembrane region" description="Helical" evidence="1">
    <location>
        <begin position="89"/>
        <end position="106"/>
    </location>
</feature>
<keyword evidence="3" id="KW-1185">Reference proteome</keyword>
<dbReference type="RefSeq" id="WP_248653283.1">
    <property type="nucleotide sequence ID" value="NZ_CP096658.1"/>
</dbReference>
<keyword evidence="1" id="KW-0472">Membrane</keyword>
<dbReference type="AlphaFoldDB" id="A0A8U0ICK9"/>
<protein>
    <submittedName>
        <fullName evidence="2">Uncharacterized protein</fullName>
    </submittedName>
</protein>
<dbReference type="Proteomes" id="UP000830434">
    <property type="component" value="Chromosome"/>
</dbReference>
<feature type="transmembrane region" description="Helical" evidence="1">
    <location>
        <begin position="112"/>
        <end position="129"/>
    </location>
</feature>
<reference evidence="2" key="1">
    <citation type="submission" date="2022-04" db="EMBL/GenBank/DDBJ databases">
        <title>Diverse halophilic archaea isolated from saline environments.</title>
        <authorList>
            <person name="Cui H.-L."/>
        </authorList>
    </citation>
    <scope>NUCLEOTIDE SEQUENCE</scope>
    <source>
        <strain evidence="2">XZYJT40</strain>
    </source>
</reference>
<sequence length="149" mass="15449">MSSNNKTHPLYAAMISLFFTGLWTDFGFNPVIRVSELTIRTVAETTAYGQNNAFAGPFPGPGELIGILHTAALLITIGAVVGCLVHGRILGLVGGGATYLAGVVILDAHQPGTFLLIAGFFLGTIGLLLNDSNQGSGRSGPSVTHQGLR</sequence>
<evidence type="ECO:0000313" key="2">
    <source>
        <dbReference type="EMBL" id="UPV98776.1"/>
    </source>
</evidence>
<name>A0A8U0ICK9_9EURY</name>
<keyword evidence="1" id="KW-0812">Transmembrane</keyword>
<dbReference type="EMBL" id="CP096658">
    <property type="protein sequence ID" value="UPV98776.1"/>
    <property type="molecule type" value="Genomic_DNA"/>
</dbReference>
<dbReference type="KEGG" id="haxz:M0R88_09550"/>
<accession>A0A8U0ICK9</accession>
<organism evidence="2 3">
    <name type="scientific">Halorussus gelatinilyticus</name>
    <dbReference type="NCBI Taxonomy" id="2937524"/>
    <lineage>
        <taxon>Archaea</taxon>
        <taxon>Methanobacteriati</taxon>
        <taxon>Methanobacteriota</taxon>
        <taxon>Stenosarchaea group</taxon>
        <taxon>Halobacteria</taxon>
        <taxon>Halobacteriales</taxon>
        <taxon>Haladaptataceae</taxon>
        <taxon>Halorussus</taxon>
    </lineage>
</organism>
<evidence type="ECO:0000313" key="3">
    <source>
        <dbReference type="Proteomes" id="UP000830434"/>
    </source>
</evidence>
<gene>
    <name evidence="2" type="ORF">M0R88_09550</name>
</gene>
<proteinExistence type="predicted"/>
<dbReference type="GeneID" id="72190099"/>
<feature type="transmembrane region" description="Helical" evidence="1">
    <location>
        <begin position="12"/>
        <end position="32"/>
    </location>
</feature>
<feature type="transmembrane region" description="Helical" evidence="1">
    <location>
        <begin position="64"/>
        <end position="84"/>
    </location>
</feature>
<keyword evidence="1" id="KW-1133">Transmembrane helix</keyword>
<evidence type="ECO:0000256" key="1">
    <source>
        <dbReference type="SAM" id="Phobius"/>
    </source>
</evidence>